<sequence>MSLAQKYDLEQHKICQSIGDEQTVVEAGLGNVATLLIFLRLMSDQKILPTTTLIVTDELLKRDKRTSLFSVNEKVNARQLLNLMLATSEPIVALAICQMVREQTARKMSSWYRSLPGYESLKGALANQTGRVRQTVKQTYSGQDLITLGILLSNLPPEDLDLLHQTDVVQHEKYFYASTMLVKKGQLLGGYFWGQNGDSAIAFDRRYLYVVLGATSSYDREVVLAQLVHQKTTALQNGDSDYATPQLAVTAKEPTIAIIGDVYPGEFYTARRQKRNRWDPLVTQGYNYTFEKLQSYLQQTDLNIFNMESALVDDLKDSRLWKLKKFVLGSQPQPTLAAFKQANLNVALMANNHGADYEESGLRESVKYLDQAKMTHIGVGRDIDEATVPLRIKTGQGTLTVFNGYWYNDRNYRQLNVYPLIDKWGVAPITGILLAKIKKERQDHPQNLIVVSPHWGVDFRDVTTKQRRLAKQLVAAGADMIVGHGAHALQGIEMLDGHPVIYGLGNAFFNSDGEFATYPTALPYGGFWEIHLGKQTVGCTLQFIRTNNQVTKFQPNWVTAADFEQIIQGLIQKKSDLSGWNINREDQSLQFNLGR</sequence>
<comment type="similarity">
    <text evidence="1">Belongs to the CapA family.</text>
</comment>
<dbReference type="CDD" id="cd07381">
    <property type="entry name" value="MPP_CapA"/>
    <property type="match status" value="1"/>
</dbReference>
<gene>
    <name evidence="3" type="ORF">LZ3411_0945</name>
</gene>
<dbReference type="InterPro" id="IPR029052">
    <property type="entry name" value="Metallo-depent_PP-like"/>
</dbReference>
<dbReference type="AlphaFoldDB" id="A0A1Y6JVW3"/>
<dbReference type="InterPro" id="IPR019079">
    <property type="entry name" value="Capsule_synth_CapA"/>
</dbReference>
<feature type="domain" description="Capsule synthesis protein CapA" evidence="2">
    <location>
        <begin position="255"/>
        <end position="511"/>
    </location>
</feature>
<dbReference type="Gene3D" id="3.40.710.10">
    <property type="entry name" value="DD-peptidase/beta-lactamase superfamily"/>
    <property type="match status" value="1"/>
</dbReference>
<dbReference type="InterPro" id="IPR012338">
    <property type="entry name" value="Beta-lactam/transpept-like"/>
</dbReference>
<protein>
    <submittedName>
        <fullName evidence="3">CapA protein</fullName>
    </submittedName>
</protein>
<name>A0A1Y6JVW3_9LACO</name>
<dbReference type="Proteomes" id="UP000195412">
    <property type="component" value="Chromosome I"/>
</dbReference>
<evidence type="ECO:0000313" key="3">
    <source>
        <dbReference type="EMBL" id="SMS13995.1"/>
    </source>
</evidence>
<evidence type="ECO:0000259" key="2">
    <source>
        <dbReference type="SMART" id="SM00854"/>
    </source>
</evidence>
<evidence type="ECO:0000256" key="1">
    <source>
        <dbReference type="ARBA" id="ARBA00005662"/>
    </source>
</evidence>
<dbReference type="RefSeq" id="WP_087741834.1">
    <property type="nucleotide sequence ID" value="NZ_LT854705.1"/>
</dbReference>
<accession>A0A1Y6JVW3</accession>
<proteinExistence type="inferred from homology"/>
<dbReference type="SUPFAM" id="SSF56601">
    <property type="entry name" value="beta-lactamase/transpeptidase-like"/>
    <property type="match status" value="1"/>
</dbReference>
<dbReference type="PANTHER" id="PTHR33393">
    <property type="entry name" value="POLYGLUTAMINE SYNTHESIS ACCESSORY PROTEIN RV0574C-RELATED"/>
    <property type="match status" value="1"/>
</dbReference>
<dbReference type="PANTHER" id="PTHR33393:SF13">
    <property type="entry name" value="PGA BIOSYNTHESIS PROTEIN CAPA"/>
    <property type="match status" value="1"/>
</dbReference>
<dbReference type="SUPFAM" id="SSF56300">
    <property type="entry name" value="Metallo-dependent phosphatases"/>
    <property type="match status" value="1"/>
</dbReference>
<dbReference type="InterPro" id="IPR052169">
    <property type="entry name" value="CW_Biosynth-Accessory"/>
</dbReference>
<evidence type="ECO:0000313" key="4">
    <source>
        <dbReference type="Proteomes" id="UP000195412"/>
    </source>
</evidence>
<dbReference type="SMART" id="SM00854">
    <property type="entry name" value="PGA_cap"/>
    <property type="match status" value="1"/>
</dbReference>
<dbReference type="Gene3D" id="3.60.21.10">
    <property type="match status" value="1"/>
</dbReference>
<dbReference type="EMBL" id="LT854705">
    <property type="protein sequence ID" value="SMS13995.1"/>
    <property type="molecule type" value="Genomic_DNA"/>
</dbReference>
<reference evidence="4" key="1">
    <citation type="submission" date="2017-05" db="EMBL/GenBank/DDBJ databases">
        <authorList>
            <person name="Papadimitriou K."/>
        </authorList>
    </citation>
    <scope>NUCLEOTIDE SEQUENCE [LARGE SCALE GENOMIC DNA]</scope>
    <source>
        <strain evidence="4">ACA-DC 3411</strain>
    </source>
</reference>
<dbReference type="Pfam" id="PF09587">
    <property type="entry name" value="PGA_cap"/>
    <property type="match status" value="1"/>
</dbReference>
<dbReference type="KEGG" id="lzy:LZ3411_0945"/>
<organism evidence="3 4">
    <name type="scientific">Levilactobacillus zymae</name>
    <dbReference type="NCBI Taxonomy" id="267363"/>
    <lineage>
        <taxon>Bacteria</taxon>
        <taxon>Bacillati</taxon>
        <taxon>Bacillota</taxon>
        <taxon>Bacilli</taxon>
        <taxon>Lactobacillales</taxon>
        <taxon>Lactobacillaceae</taxon>
        <taxon>Levilactobacillus</taxon>
    </lineage>
</organism>